<dbReference type="PROSITE" id="PS00687">
    <property type="entry name" value="ALDEHYDE_DEHYDR_GLU"/>
    <property type="match status" value="1"/>
</dbReference>
<name>T0LU98_COLGC</name>
<accession>T0LU98</accession>
<dbReference type="FunFam" id="3.40.309.10:FF:000012">
    <property type="entry name" value="Betaine aldehyde dehydrogenase"/>
    <property type="match status" value="1"/>
</dbReference>
<feature type="active site" evidence="4">
    <location>
        <position position="257"/>
    </location>
</feature>
<dbReference type="InterPro" id="IPR016163">
    <property type="entry name" value="Ald_DH_C"/>
</dbReference>
<dbReference type="InterPro" id="IPR016162">
    <property type="entry name" value="Ald_DH_N"/>
</dbReference>
<gene>
    <name evidence="7" type="ORF">CGLO_04740</name>
</gene>
<dbReference type="PANTHER" id="PTHR43720:SF2">
    <property type="entry name" value="2-AMINOMUCONIC SEMIALDEHYDE DEHYDROGENASE"/>
    <property type="match status" value="1"/>
</dbReference>
<dbReference type="FunFam" id="3.40.605.10:FF:000001">
    <property type="entry name" value="Aldehyde dehydrogenase 1"/>
    <property type="match status" value="1"/>
</dbReference>
<feature type="domain" description="Aldehyde dehydrogenase" evidence="6">
    <location>
        <begin position="32"/>
        <end position="484"/>
    </location>
</feature>
<dbReference type="AlphaFoldDB" id="T0LU98"/>
<evidence type="ECO:0000259" key="6">
    <source>
        <dbReference type="Pfam" id="PF00171"/>
    </source>
</evidence>
<dbReference type="InterPro" id="IPR029510">
    <property type="entry name" value="Ald_DH_CS_GLU"/>
</dbReference>
<dbReference type="HOGENOM" id="CLU_005391_0_1_1"/>
<dbReference type="Gene3D" id="3.40.605.10">
    <property type="entry name" value="Aldehyde Dehydrogenase, Chain A, domain 1"/>
    <property type="match status" value="1"/>
</dbReference>
<dbReference type="PANTHER" id="PTHR43720">
    <property type="entry name" value="2-AMINOMUCONIC SEMIALDEHYDE DEHYDROGENASE"/>
    <property type="match status" value="1"/>
</dbReference>
<evidence type="ECO:0000256" key="3">
    <source>
        <dbReference type="ARBA" id="ARBA00023027"/>
    </source>
</evidence>
<evidence type="ECO:0000256" key="4">
    <source>
        <dbReference type="PROSITE-ProRule" id="PRU10007"/>
    </source>
</evidence>
<dbReference type="STRING" id="1237896.T0LU98"/>
<proteinExistence type="inferred from homology"/>
<dbReference type="GO" id="GO:0046394">
    <property type="term" value="P:carboxylic acid biosynthetic process"/>
    <property type="evidence" value="ECO:0007669"/>
    <property type="project" value="UniProtKB-ARBA"/>
</dbReference>
<reference evidence="8" key="1">
    <citation type="journal article" date="2013" name="Mol. Plant Microbe Interact.">
        <title>Global aspects of pacC regulation of pathogenicity genes in Colletotrichum gloeosporioides as revealed by transcriptome analysis.</title>
        <authorList>
            <person name="Alkan N."/>
            <person name="Meng X."/>
            <person name="Friedlander G."/>
            <person name="Reuveni E."/>
            <person name="Sukno S."/>
            <person name="Sherman A."/>
            <person name="Thon M."/>
            <person name="Fluhr R."/>
            <person name="Prusky D."/>
        </authorList>
    </citation>
    <scope>NUCLEOTIDE SEQUENCE [LARGE SCALE GENOMIC DNA]</scope>
    <source>
        <strain evidence="8">Cg-14</strain>
    </source>
</reference>
<dbReference type="GO" id="GO:0004029">
    <property type="term" value="F:aldehyde dehydrogenase (NAD+) activity"/>
    <property type="evidence" value="ECO:0007669"/>
    <property type="project" value="TreeGrafter"/>
</dbReference>
<dbReference type="Proteomes" id="UP000015530">
    <property type="component" value="Unassembled WGS sequence"/>
</dbReference>
<dbReference type="OrthoDB" id="310895at2759"/>
<evidence type="ECO:0000313" key="7">
    <source>
        <dbReference type="EMBL" id="EQB55341.1"/>
    </source>
</evidence>
<protein>
    <submittedName>
        <fullName evidence="7">Aldehyde dehydrogenase</fullName>
    </submittedName>
</protein>
<dbReference type="InterPro" id="IPR016161">
    <property type="entry name" value="Ald_DH/histidinol_DH"/>
</dbReference>
<keyword evidence="2 5" id="KW-0560">Oxidoreductase</keyword>
<keyword evidence="3" id="KW-0520">NAD</keyword>
<evidence type="ECO:0000313" key="8">
    <source>
        <dbReference type="Proteomes" id="UP000015530"/>
    </source>
</evidence>
<dbReference type="Pfam" id="PF00171">
    <property type="entry name" value="Aldedh"/>
    <property type="match status" value="1"/>
</dbReference>
<evidence type="ECO:0000256" key="5">
    <source>
        <dbReference type="RuleBase" id="RU003345"/>
    </source>
</evidence>
<evidence type="ECO:0000256" key="1">
    <source>
        <dbReference type="ARBA" id="ARBA00009986"/>
    </source>
</evidence>
<dbReference type="eggNOG" id="KOG2450">
    <property type="taxonomic scope" value="Eukaryota"/>
</dbReference>
<dbReference type="GO" id="GO:0006598">
    <property type="term" value="P:polyamine catabolic process"/>
    <property type="evidence" value="ECO:0007669"/>
    <property type="project" value="TreeGrafter"/>
</dbReference>
<dbReference type="SUPFAM" id="SSF53720">
    <property type="entry name" value="ALDH-like"/>
    <property type="match status" value="1"/>
</dbReference>
<dbReference type="InterPro" id="IPR015590">
    <property type="entry name" value="Aldehyde_DH_dom"/>
</dbReference>
<evidence type="ECO:0000256" key="2">
    <source>
        <dbReference type="ARBA" id="ARBA00023002"/>
    </source>
</evidence>
<dbReference type="FunFam" id="3.40.605.10:FF:000026">
    <property type="entry name" value="Aldehyde dehydrogenase, putative"/>
    <property type="match status" value="1"/>
</dbReference>
<comment type="caution">
    <text evidence="7">The sequence shown here is derived from an EMBL/GenBank/DDBJ whole genome shotgun (WGS) entry which is preliminary data.</text>
</comment>
<sequence length="690" mass="74333">MAVYPATPSSLVLNVADEHTVGGGHFGSERPVLDNEEEICKVHAASAEDVDKAVAAARAAFDHPSWKRISGTERGYMMMKLADLVDANLETLATIETLDNGKPYSVCRDVDVPHFSEVLRYYAGWADKLHGQTMDVGPDKLAYTIKEPLGVCGQIIPWNYPLDMAAWKLGPALACGNTVVLKLAEQTPLSMLYVAQLAREAGFPPGVVNIINGYGRDAGAALAGHPGVDKVAFTGSTATGREIMKLAAGGLKNVTLETGGKSPLIVFDDADLDQAARWSHEGIMSNQGQVCTATSRILVHEAIYEAFIDKFTSTVRDISVVGDPFDEATFQGPQITRAQYERILGYVQTARDEGATVAMGGEPAPQASGKGFFVQPTVFTDVKTSMTVYQEEIFGPCAAVVKFGSEEEALKMANDTAYGLGAAVFTKDLARAHRIARDVEAGMVWINSSNDSDFRVPFGGVKQSGIGRELGEAGLAGYCNVKAVHTIAAEIINEDIKITRDDAAEILEAVLLVSGTYGTMNGEIKDLNTMAKAIELITKKVDKIAAAHTVENALDNVNPTKSNGEIDKKVDKRTTKLNGQTVTKMSENVGNASPVLSIAKSTQTEVHVNGRVEAIAKARDLEESSIMDNFKKRSLITQNQGKSTVSIQPSNAKHARKLEAPKIRNVKSIKARKIKNVFHYYSVYTMARSS</sequence>
<organism evidence="7 8">
    <name type="scientific">Colletotrichum gloeosporioides (strain Cg-14)</name>
    <name type="common">Anthracnose fungus</name>
    <name type="synonym">Glomerella cingulata</name>
    <dbReference type="NCBI Taxonomy" id="1237896"/>
    <lineage>
        <taxon>Eukaryota</taxon>
        <taxon>Fungi</taxon>
        <taxon>Dikarya</taxon>
        <taxon>Ascomycota</taxon>
        <taxon>Pezizomycotina</taxon>
        <taxon>Sordariomycetes</taxon>
        <taxon>Hypocreomycetidae</taxon>
        <taxon>Glomerellales</taxon>
        <taxon>Glomerellaceae</taxon>
        <taxon>Colletotrichum</taxon>
        <taxon>Colletotrichum gloeosporioides species complex</taxon>
    </lineage>
</organism>
<dbReference type="EMBL" id="AMYD01000954">
    <property type="protein sequence ID" value="EQB55341.1"/>
    <property type="molecule type" value="Genomic_DNA"/>
</dbReference>
<comment type="similarity">
    <text evidence="1 5">Belongs to the aldehyde dehydrogenase family.</text>
</comment>
<dbReference type="Gene3D" id="3.40.309.10">
    <property type="entry name" value="Aldehyde Dehydrogenase, Chain A, domain 2"/>
    <property type="match status" value="1"/>
</dbReference>